<evidence type="ECO:0000256" key="4">
    <source>
        <dbReference type="ARBA" id="ARBA00023136"/>
    </source>
</evidence>
<keyword evidence="4" id="KW-0472">Membrane</keyword>
<organism evidence="8 9">
    <name type="scientific">Acetivibrio clariflavus (strain DSM 19732 / NBRC 101661 / EBR45)</name>
    <name type="common">Clostridium clariflavum</name>
    <dbReference type="NCBI Taxonomy" id="720554"/>
    <lineage>
        <taxon>Bacteria</taxon>
        <taxon>Bacillati</taxon>
        <taxon>Bacillota</taxon>
        <taxon>Clostridia</taxon>
        <taxon>Eubacteriales</taxon>
        <taxon>Oscillospiraceae</taxon>
        <taxon>Acetivibrio</taxon>
    </lineage>
</organism>
<evidence type="ECO:0000256" key="5">
    <source>
        <dbReference type="ARBA" id="ARBA00023139"/>
    </source>
</evidence>
<dbReference type="EMBL" id="CP003065">
    <property type="protein sequence ID" value="AEV69284.1"/>
    <property type="molecule type" value="Genomic_DNA"/>
</dbReference>
<keyword evidence="3" id="KW-0732">Signal</keyword>
<sequence length="291" mass="32696">MSIQLSGCAKTEKEVNTSSSTNSSLPTSTAKSETIIFGVAPGPYGDLVKYAIQPELEKKGYKVEYRQFSDYVQPNLALANGEINVNVFQHSRYLKKFCEDKNLDLSEVIKIPTAMLGIYSKKVSAKNIEELKKELKKGDTVTIANDPTNLARALIFLRDLGLITIKGEIDPTTASEKDIDQNPYGLVIQPVEAAQLPRTLDSVTISVVNGNYAISAGIPLSTAIAKEKLVEDTVNLIAVRTEDLDKQFVKDIKEIVESEFFRDQVESDKYEFREFQRPEWYVKKWNIQNQF</sequence>
<dbReference type="GO" id="GO:0016020">
    <property type="term" value="C:membrane"/>
    <property type="evidence" value="ECO:0007669"/>
    <property type="project" value="UniProtKB-SubCell"/>
</dbReference>
<dbReference type="SUPFAM" id="SSF53850">
    <property type="entry name" value="Periplasmic binding protein-like II"/>
    <property type="match status" value="1"/>
</dbReference>
<reference evidence="8 9" key="2">
    <citation type="journal article" date="2012" name="Stand. Genomic Sci.">
        <title>Complete Genome Sequence of Clostridium clariflavum DSM 19732.</title>
        <authorList>
            <person name="Izquierdo J.A."/>
            <person name="Goodwin L."/>
            <person name="Davenport K.W."/>
            <person name="Teshima H."/>
            <person name="Bruce D."/>
            <person name="Detter C."/>
            <person name="Tapia R."/>
            <person name="Han S."/>
            <person name="Land M."/>
            <person name="Hauser L."/>
            <person name="Jeffries C.D."/>
            <person name="Han J."/>
            <person name="Pitluck S."/>
            <person name="Nolan M."/>
            <person name="Chen A."/>
            <person name="Huntemann M."/>
            <person name="Mavromatis K."/>
            <person name="Mikhailova N."/>
            <person name="Liolios K."/>
            <person name="Woyke T."/>
            <person name="Lynd L.R."/>
        </authorList>
    </citation>
    <scope>NUCLEOTIDE SEQUENCE [LARGE SCALE GENOMIC DNA]</scope>
    <source>
        <strain evidence="9">DSM 19732 / NBRC 101661 / EBR45</strain>
    </source>
</reference>
<evidence type="ECO:0000256" key="6">
    <source>
        <dbReference type="ARBA" id="ARBA00023288"/>
    </source>
</evidence>
<evidence type="ECO:0000256" key="1">
    <source>
        <dbReference type="ARBA" id="ARBA00004635"/>
    </source>
</evidence>
<evidence type="ECO:0000313" key="8">
    <source>
        <dbReference type="EMBL" id="AEV69284.1"/>
    </source>
</evidence>
<comment type="subcellular location">
    <subcellularLocation>
        <location evidence="1">Membrane</location>
        <topology evidence="1">Lipid-anchor</topology>
    </subcellularLocation>
</comment>
<dbReference type="eggNOG" id="COG1464">
    <property type="taxonomic scope" value="Bacteria"/>
</dbReference>
<keyword evidence="9" id="KW-1185">Reference proteome</keyword>
<feature type="region of interest" description="Disordered" evidence="7">
    <location>
        <begin position="1"/>
        <end position="27"/>
    </location>
</feature>
<name>G8M2C5_ACECE</name>
<evidence type="ECO:0000256" key="3">
    <source>
        <dbReference type="ARBA" id="ARBA00022729"/>
    </source>
</evidence>
<keyword evidence="6" id="KW-0449">Lipoprotein</keyword>
<protein>
    <submittedName>
        <fullName evidence="8">ABC-type metal ion transport system, periplasmic component/surface antigen</fullName>
    </submittedName>
</protein>
<dbReference type="KEGG" id="ccl:Clocl_2727"/>
<dbReference type="PANTHER" id="PTHR30429:SF0">
    <property type="entry name" value="METHIONINE-BINDING LIPOPROTEIN METQ"/>
    <property type="match status" value="1"/>
</dbReference>
<dbReference type="Gene3D" id="3.40.190.10">
    <property type="entry name" value="Periplasmic binding protein-like II"/>
    <property type="match status" value="2"/>
</dbReference>
<dbReference type="Proteomes" id="UP000005435">
    <property type="component" value="Chromosome"/>
</dbReference>
<dbReference type="PANTHER" id="PTHR30429">
    <property type="entry name" value="D-METHIONINE-BINDING LIPOPROTEIN METQ"/>
    <property type="match status" value="1"/>
</dbReference>
<accession>G8M2C5</accession>
<dbReference type="InterPro" id="IPR004872">
    <property type="entry name" value="Lipoprotein_NlpA"/>
</dbReference>
<evidence type="ECO:0000256" key="7">
    <source>
        <dbReference type="SAM" id="MobiDB-lite"/>
    </source>
</evidence>
<dbReference type="HOGENOM" id="CLU_067080_0_1_9"/>
<dbReference type="AlphaFoldDB" id="G8M2C5"/>
<gene>
    <name evidence="8" type="ordered locus">Clocl_2727</name>
</gene>
<feature type="compositionally biased region" description="Low complexity" evidence="7">
    <location>
        <begin position="17"/>
        <end position="27"/>
    </location>
</feature>
<evidence type="ECO:0000256" key="2">
    <source>
        <dbReference type="ARBA" id="ARBA00008973"/>
    </source>
</evidence>
<dbReference type="STRING" id="720554.Clocl_2727"/>
<evidence type="ECO:0000313" key="9">
    <source>
        <dbReference type="Proteomes" id="UP000005435"/>
    </source>
</evidence>
<reference evidence="9" key="1">
    <citation type="submission" date="2011-12" db="EMBL/GenBank/DDBJ databases">
        <title>Complete sequence of Clostridium clariflavum DSM 19732.</title>
        <authorList>
            <consortium name="US DOE Joint Genome Institute"/>
            <person name="Lucas S."/>
            <person name="Han J."/>
            <person name="Lapidus A."/>
            <person name="Cheng J.-F."/>
            <person name="Goodwin L."/>
            <person name="Pitluck S."/>
            <person name="Peters L."/>
            <person name="Teshima H."/>
            <person name="Detter J.C."/>
            <person name="Han C."/>
            <person name="Tapia R."/>
            <person name="Land M."/>
            <person name="Hauser L."/>
            <person name="Kyrpides N."/>
            <person name="Ivanova N."/>
            <person name="Pagani I."/>
            <person name="Kitzmiller T."/>
            <person name="Lynd L."/>
            <person name="Izquierdo J."/>
            <person name="Woyke T."/>
        </authorList>
    </citation>
    <scope>NUCLEOTIDE SEQUENCE [LARGE SCALE GENOMIC DNA]</scope>
    <source>
        <strain evidence="9">DSM 19732 / NBRC 101661 / EBR45</strain>
    </source>
</reference>
<comment type="similarity">
    <text evidence="2">Belongs to the NlpA lipoprotein family.</text>
</comment>
<keyword evidence="5" id="KW-0564">Palmitate</keyword>
<dbReference type="Pfam" id="PF03180">
    <property type="entry name" value="Lipoprotein_9"/>
    <property type="match status" value="1"/>
</dbReference>
<proteinExistence type="inferred from homology"/>